<dbReference type="RefSeq" id="WP_394344316.1">
    <property type="nucleotide sequence ID" value="NZ_BAAAQH010000004.1"/>
</dbReference>
<evidence type="ECO:0000256" key="2">
    <source>
        <dbReference type="ARBA" id="ARBA00022448"/>
    </source>
</evidence>
<proteinExistence type="predicted"/>
<dbReference type="Proteomes" id="UP000315460">
    <property type="component" value="Unassembled WGS sequence"/>
</dbReference>
<evidence type="ECO:0000313" key="8">
    <source>
        <dbReference type="EMBL" id="SMO48305.1"/>
    </source>
</evidence>
<keyword evidence="5" id="KW-0408">Iron</keyword>
<name>A0ABY1MY11_9ACTN</name>
<keyword evidence="4" id="KW-0249">Electron transport</keyword>
<comment type="caution">
    <text evidence="8">The sequence shown here is derived from an EMBL/GenBank/DDBJ whole genome shotgun (WGS) entry which is preliminary data.</text>
</comment>
<dbReference type="Gene3D" id="3.30.70.20">
    <property type="match status" value="1"/>
</dbReference>
<evidence type="ECO:0000313" key="9">
    <source>
        <dbReference type="Proteomes" id="UP000315460"/>
    </source>
</evidence>
<sequence length="83" mass="9182">MSGESPMRVEVDFDLCQAHAECQAEAPEWFTVPKGPEAKVRAKRGRIPDSQLEAVKAAVKYCPTQALRLVDTPDPTQESPRSE</sequence>
<keyword evidence="7" id="KW-0003">3Fe-4S</keyword>
<dbReference type="PANTHER" id="PTHR36923">
    <property type="entry name" value="FERREDOXIN"/>
    <property type="match status" value="1"/>
</dbReference>
<dbReference type="EMBL" id="FXTG01000001">
    <property type="protein sequence ID" value="SMO48305.1"/>
    <property type="molecule type" value="Genomic_DNA"/>
</dbReference>
<dbReference type="InterPro" id="IPR051269">
    <property type="entry name" value="Fe-S_cluster_ET"/>
</dbReference>
<evidence type="ECO:0000256" key="3">
    <source>
        <dbReference type="ARBA" id="ARBA00022723"/>
    </source>
</evidence>
<keyword evidence="2" id="KW-0813">Transport</keyword>
<accession>A0ABY1MY11</accession>
<evidence type="ECO:0000256" key="6">
    <source>
        <dbReference type="ARBA" id="ARBA00023014"/>
    </source>
</evidence>
<keyword evidence="9" id="KW-1185">Reference proteome</keyword>
<gene>
    <name evidence="8" type="ORF">SAMN06265174_101867</name>
</gene>
<evidence type="ECO:0000256" key="5">
    <source>
        <dbReference type="ARBA" id="ARBA00023004"/>
    </source>
</evidence>
<dbReference type="Pfam" id="PF13459">
    <property type="entry name" value="Fer4_15"/>
    <property type="match status" value="1"/>
</dbReference>
<evidence type="ECO:0000256" key="4">
    <source>
        <dbReference type="ARBA" id="ARBA00022982"/>
    </source>
</evidence>
<keyword evidence="3" id="KW-0479">Metal-binding</keyword>
<evidence type="ECO:0000256" key="7">
    <source>
        <dbReference type="ARBA" id="ARBA00023291"/>
    </source>
</evidence>
<reference evidence="8 9" key="1">
    <citation type="submission" date="2017-05" db="EMBL/GenBank/DDBJ databases">
        <authorList>
            <person name="Varghese N."/>
            <person name="Submissions S."/>
        </authorList>
    </citation>
    <scope>NUCLEOTIDE SEQUENCE [LARGE SCALE GENOMIC DNA]</scope>
    <source>
        <strain evidence="8 9">DSM 45139</strain>
    </source>
</reference>
<protein>
    <submittedName>
        <fullName evidence="8">Ferredoxin</fullName>
    </submittedName>
</protein>
<dbReference type="PANTHER" id="PTHR36923:SF3">
    <property type="entry name" value="FERREDOXIN"/>
    <property type="match status" value="1"/>
</dbReference>
<organism evidence="8 9">
    <name type="scientific">Dietzia kunjamensis subsp. schimae</name>
    <dbReference type="NCBI Taxonomy" id="498198"/>
    <lineage>
        <taxon>Bacteria</taxon>
        <taxon>Bacillati</taxon>
        <taxon>Actinomycetota</taxon>
        <taxon>Actinomycetes</taxon>
        <taxon>Mycobacteriales</taxon>
        <taxon>Dietziaceae</taxon>
        <taxon>Dietzia</taxon>
    </lineage>
</organism>
<comment type="cofactor">
    <cofactor evidence="1">
        <name>[3Fe-4S] cluster</name>
        <dbReference type="ChEBI" id="CHEBI:21137"/>
    </cofactor>
</comment>
<keyword evidence="6" id="KW-0411">Iron-sulfur</keyword>
<evidence type="ECO:0000256" key="1">
    <source>
        <dbReference type="ARBA" id="ARBA00001927"/>
    </source>
</evidence>
<dbReference type="SUPFAM" id="SSF54862">
    <property type="entry name" value="4Fe-4S ferredoxins"/>
    <property type="match status" value="1"/>
</dbReference>